<dbReference type="Proteomes" id="UP000007719">
    <property type="component" value="Chromosome"/>
</dbReference>
<name>B8E0Z6_DICTD</name>
<keyword evidence="2" id="KW-1185">Reference proteome</keyword>
<organism evidence="1 2">
    <name type="scientific">Dictyoglomus turgidum (strain DSM 6724 / Z-1310)</name>
    <dbReference type="NCBI Taxonomy" id="515635"/>
    <lineage>
        <taxon>Bacteria</taxon>
        <taxon>Pseudomonadati</taxon>
        <taxon>Dictyoglomota</taxon>
        <taxon>Dictyoglomia</taxon>
        <taxon>Dictyoglomales</taxon>
        <taxon>Dictyoglomaceae</taxon>
        <taxon>Dictyoglomus</taxon>
    </lineage>
</organism>
<dbReference type="STRING" id="515635.Dtur_1459"/>
<dbReference type="KEGG" id="dtu:Dtur_1459"/>
<dbReference type="OrthoDB" id="9799450at2"/>
<sequence>MFCCEDCPYYKECLNHKVGCCSKCPHYNECYDVKEGYNSEG</sequence>
<accession>B8E0Z6</accession>
<protein>
    <submittedName>
        <fullName evidence="1">Uncharacterized protein</fullName>
    </submittedName>
</protein>
<dbReference type="AlphaFoldDB" id="B8E0Z6"/>
<evidence type="ECO:0000313" key="1">
    <source>
        <dbReference type="EMBL" id="ACK42733.1"/>
    </source>
</evidence>
<dbReference type="EnsemblBacteria" id="ACK42733">
    <property type="protein sequence ID" value="ACK42733"/>
    <property type="gene ID" value="Dtur_1459"/>
</dbReference>
<dbReference type="HOGENOM" id="CLU_3269166_0_0_0"/>
<dbReference type="InParanoid" id="B8E0Z6"/>
<dbReference type="EMBL" id="CP001251">
    <property type="protein sequence ID" value="ACK42733.1"/>
    <property type="molecule type" value="Genomic_DNA"/>
</dbReference>
<proteinExistence type="predicted"/>
<evidence type="ECO:0000313" key="2">
    <source>
        <dbReference type="Proteomes" id="UP000007719"/>
    </source>
</evidence>
<gene>
    <name evidence="1" type="ordered locus">Dtur_1459</name>
</gene>
<reference evidence="2" key="1">
    <citation type="journal article" date="2016" name="Front. Microbiol.">
        <title>The complete genome sequence of hyperthermophile Dictyoglomus turgidum DSM 6724 reveals a specialized carbohydrate fermentor.</title>
        <authorList>
            <person name="Brumm P.J."/>
            <person name="Gowda K."/>
            <person name="Robb F.T."/>
            <person name="Mead D.A."/>
        </authorList>
    </citation>
    <scope>NUCLEOTIDE SEQUENCE [LARGE SCALE GENOMIC DNA]</scope>
    <source>
        <strain evidence="2">DSM 6724 / Z-1310</strain>
    </source>
</reference>